<dbReference type="AlphaFoldDB" id="A0A6U3UAU3"/>
<sequence length="124" mass="13953">MGVLDSLLDSVTSVCSELNGKVEVREDIHCFVEKGSVSSEERERERGDILSLASSSGSLEIITKRRKKGGELRSRMNSRRPNVPIQGQKAAEEGRFFRPVTDEEMNFKETEGYQRDINVKLSTC</sequence>
<accession>A0A6U3UAU3</accession>
<evidence type="ECO:0000313" key="2">
    <source>
        <dbReference type="EMBL" id="CAE4658823.1"/>
    </source>
</evidence>
<protein>
    <submittedName>
        <fullName evidence="2">Uncharacterized protein</fullName>
    </submittedName>
</protein>
<dbReference type="EMBL" id="HBNS01055768">
    <property type="protein sequence ID" value="CAE4658823.1"/>
    <property type="molecule type" value="Transcribed_RNA"/>
</dbReference>
<organism evidence="2">
    <name type="scientific">Ditylum brightwellii</name>
    <dbReference type="NCBI Taxonomy" id="49249"/>
    <lineage>
        <taxon>Eukaryota</taxon>
        <taxon>Sar</taxon>
        <taxon>Stramenopiles</taxon>
        <taxon>Ochrophyta</taxon>
        <taxon>Bacillariophyta</taxon>
        <taxon>Mediophyceae</taxon>
        <taxon>Lithodesmiophycidae</taxon>
        <taxon>Lithodesmiales</taxon>
        <taxon>Lithodesmiaceae</taxon>
        <taxon>Ditylum</taxon>
    </lineage>
</organism>
<proteinExistence type="predicted"/>
<reference evidence="2" key="1">
    <citation type="submission" date="2021-01" db="EMBL/GenBank/DDBJ databases">
        <authorList>
            <person name="Corre E."/>
            <person name="Pelletier E."/>
            <person name="Niang G."/>
            <person name="Scheremetjew M."/>
            <person name="Finn R."/>
            <person name="Kale V."/>
            <person name="Holt S."/>
            <person name="Cochrane G."/>
            <person name="Meng A."/>
            <person name="Brown T."/>
            <person name="Cohen L."/>
        </authorList>
    </citation>
    <scope>NUCLEOTIDE SEQUENCE</scope>
    <source>
        <strain evidence="2">GSO104</strain>
    </source>
</reference>
<feature type="region of interest" description="Disordered" evidence="1">
    <location>
        <begin position="66"/>
        <end position="92"/>
    </location>
</feature>
<name>A0A6U3UAU3_9STRA</name>
<evidence type="ECO:0000256" key="1">
    <source>
        <dbReference type="SAM" id="MobiDB-lite"/>
    </source>
</evidence>
<gene>
    <name evidence="2" type="ORF">DBRI00130_LOCUS40292</name>
</gene>